<dbReference type="GO" id="GO:0032259">
    <property type="term" value="P:methylation"/>
    <property type="evidence" value="ECO:0007669"/>
    <property type="project" value="UniProtKB-KW"/>
</dbReference>
<proteinExistence type="predicted"/>
<dbReference type="RefSeq" id="WP_078717133.1">
    <property type="nucleotide sequence ID" value="NZ_FUYC01000005.1"/>
</dbReference>
<dbReference type="Proteomes" id="UP000190027">
    <property type="component" value="Unassembled WGS sequence"/>
</dbReference>
<dbReference type="InterPro" id="IPR029063">
    <property type="entry name" value="SAM-dependent_MTases_sf"/>
</dbReference>
<evidence type="ECO:0000313" key="3">
    <source>
        <dbReference type="Proteomes" id="UP000190027"/>
    </source>
</evidence>
<dbReference type="AlphaFoldDB" id="A0A1T4WYS9"/>
<evidence type="ECO:0000259" key="1">
    <source>
        <dbReference type="Pfam" id="PF08241"/>
    </source>
</evidence>
<dbReference type="PANTHER" id="PTHR43861">
    <property type="entry name" value="TRANS-ACONITATE 2-METHYLTRANSFERASE-RELATED"/>
    <property type="match status" value="1"/>
</dbReference>
<dbReference type="Gene3D" id="3.40.50.150">
    <property type="entry name" value="Vaccinia Virus protein VP39"/>
    <property type="match status" value="1"/>
</dbReference>
<accession>A0A1T4WYS9</accession>
<dbReference type="OrthoDB" id="5447476at2"/>
<dbReference type="GO" id="GO:0008757">
    <property type="term" value="F:S-adenosylmethionine-dependent methyltransferase activity"/>
    <property type="evidence" value="ECO:0007669"/>
    <property type="project" value="InterPro"/>
</dbReference>
<keyword evidence="2" id="KW-0489">Methyltransferase</keyword>
<dbReference type="SUPFAM" id="SSF53335">
    <property type="entry name" value="S-adenosyl-L-methionine-dependent methyltransferases"/>
    <property type="match status" value="1"/>
</dbReference>
<gene>
    <name evidence="2" type="ORF">SAMN02745704_01573</name>
</gene>
<protein>
    <submittedName>
        <fullName evidence="2">Methyltransferase domain-containing protein</fullName>
    </submittedName>
</protein>
<name>A0A1T4WYS9_9BACT</name>
<organism evidence="2 3">
    <name type="scientific">Paucidesulfovibrio gracilis DSM 16080</name>
    <dbReference type="NCBI Taxonomy" id="1121449"/>
    <lineage>
        <taxon>Bacteria</taxon>
        <taxon>Pseudomonadati</taxon>
        <taxon>Thermodesulfobacteriota</taxon>
        <taxon>Desulfovibrionia</taxon>
        <taxon>Desulfovibrionales</taxon>
        <taxon>Desulfovibrionaceae</taxon>
        <taxon>Paucidesulfovibrio</taxon>
    </lineage>
</organism>
<keyword evidence="2" id="KW-0808">Transferase</keyword>
<sequence>MPRQVNTDCAYDAPQDKLALMPNYYRWIARHFLPYLRGDVLEVGAGGGHFIDTYRHQVQHVAAVDYNPTLLERLRGRYANLNLDAIHCDLRGDCSVLPDSTFDAFIALDVLEHMEDDAESVAKLGRKLRSGGVACIKVPADSSMYSPMDEASGHFRRYDPATLERLFSGCGFTTLQLRAMNKPGAMAYRRRRQKRSNFSTTFNNRTLKAINAALWVMPYVDALLPGSKGLSLVGVFQKG</sequence>
<dbReference type="Pfam" id="PF08241">
    <property type="entry name" value="Methyltransf_11"/>
    <property type="match status" value="1"/>
</dbReference>
<dbReference type="STRING" id="1121449.SAMN02745704_01573"/>
<reference evidence="2 3" key="1">
    <citation type="submission" date="2017-02" db="EMBL/GenBank/DDBJ databases">
        <authorList>
            <person name="Peterson S.W."/>
        </authorList>
    </citation>
    <scope>NUCLEOTIDE SEQUENCE [LARGE SCALE GENOMIC DNA]</scope>
    <source>
        <strain evidence="2 3">DSM 16080</strain>
    </source>
</reference>
<dbReference type="EMBL" id="FUYC01000005">
    <property type="protein sequence ID" value="SKA82543.1"/>
    <property type="molecule type" value="Genomic_DNA"/>
</dbReference>
<feature type="domain" description="Methyltransferase type 11" evidence="1">
    <location>
        <begin position="41"/>
        <end position="135"/>
    </location>
</feature>
<dbReference type="InterPro" id="IPR013216">
    <property type="entry name" value="Methyltransf_11"/>
</dbReference>
<keyword evidence="3" id="KW-1185">Reference proteome</keyword>
<dbReference type="CDD" id="cd02440">
    <property type="entry name" value="AdoMet_MTases"/>
    <property type="match status" value="1"/>
</dbReference>
<evidence type="ECO:0000313" key="2">
    <source>
        <dbReference type="EMBL" id="SKA82543.1"/>
    </source>
</evidence>